<feature type="region of interest" description="Disordered" evidence="2">
    <location>
        <begin position="583"/>
        <end position="636"/>
    </location>
</feature>
<dbReference type="OrthoDB" id="2596477at2759"/>
<dbReference type="AlphaFoldDB" id="A0A427YW94"/>
<feature type="region of interest" description="Disordered" evidence="2">
    <location>
        <begin position="226"/>
        <end position="437"/>
    </location>
</feature>
<feature type="compositionally biased region" description="Acidic residues" evidence="2">
    <location>
        <begin position="237"/>
        <end position="253"/>
    </location>
</feature>
<feature type="compositionally biased region" description="Basic and acidic residues" evidence="2">
    <location>
        <begin position="298"/>
        <end position="313"/>
    </location>
</feature>
<feature type="compositionally biased region" description="Low complexity" evidence="2">
    <location>
        <begin position="550"/>
        <end position="568"/>
    </location>
</feature>
<feature type="compositionally biased region" description="Basic residues" evidence="2">
    <location>
        <begin position="380"/>
        <end position="391"/>
    </location>
</feature>
<keyword evidence="4" id="KW-1185">Reference proteome</keyword>
<evidence type="ECO:0000313" key="4">
    <source>
        <dbReference type="Proteomes" id="UP000279259"/>
    </source>
</evidence>
<feature type="compositionally biased region" description="Basic and acidic residues" evidence="2">
    <location>
        <begin position="254"/>
        <end position="270"/>
    </location>
</feature>
<organism evidence="3 4">
    <name type="scientific">Saitozyma podzolica</name>
    <dbReference type="NCBI Taxonomy" id="1890683"/>
    <lineage>
        <taxon>Eukaryota</taxon>
        <taxon>Fungi</taxon>
        <taxon>Dikarya</taxon>
        <taxon>Basidiomycota</taxon>
        <taxon>Agaricomycotina</taxon>
        <taxon>Tremellomycetes</taxon>
        <taxon>Tremellales</taxon>
        <taxon>Trimorphomycetaceae</taxon>
        <taxon>Saitozyma</taxon>
    </lineage>
</organism>
<feature type="compositionally biased region" description="Basic and acidic residues" evidence="2">
    <location>
        <begin position="345"/>
        <end position="363"/>
    </location>
</feature>
<feature type="coiled-coil region" evidence="1">
    <location>
        <begin position="148"/>
        <end position="182"/>
    </location>
</feature>
<dbReference type="EMBL" id="RSCD01000001">
    <property type="protein sequence ID" value="RSH95271.1"/>
    <property type="molecule type" value="Genomic_DNA"/>
</dbReference>
<protein>
    <submittedName>
        <fullName evidence="3">Uncharacterized protein</fullName>
    </submittedName>
</protein>
<feature type="region of interest" description="Disordered" evidence="2">
    <location>
        <begin position="539"/>
        <end position="569"/>
    </location>
</feature>
<accession>A0A427YW94</accession>
<gene>
    <name evidence="3" type="ORF">EHS25_000357</name>
</gene>
<name>A0A427YW94_9TREE</name>
<comment type="caution">
    <text evidence="3">The sequence shown here is derived from an EMBL/GenBank/DDBJ whole genome shotgun (WGS) entry which is preliminary data.</text>
</comment>
<proteinExistence type="predicted"/>
<feature type="compositionally biased region" description="Low complexity" evidence="2">
    <location>
        <begin position="420"/>
        <end position="429"/>
    </location>
</feature>
<sequence>MSSGDPKRKAPAGGDDVNRKLHIRIKGARELLSNDKEAFQQFSVSDLWIEMLLNRAVAHVTYKELSELRDQSAEYSPSIVELRRSLGDLTAIVRKSLAVDLQGNGKCAMPEEQNHALGAELEVERRRTDALVADIITIKSELEASKTATEQERRIDALVEENRTLKRELNTLKTTIDEKIKAAIEQAIPGDLKAQLKMNTRRTFTCIDDIAELFEDVEKVNARVDALEEEVPKMDEDGSDEDDSDDDEEEEGDGSERGEGNVEEHPHDGSEDSDGGDSCDKSEARDGGDDGADDDDSSDKSESAHIQGEKEDSGSEDESERCSLAGQLGAREDIEAGGGSDGVGEEYHNGTKRHDFKDRKLDAGDLPPFSSEALVLDKVRRIRQSRSKQHSGGRGGASYSSTMPSACDRSIGLPKLRSHSTTNPPSSGAPTPPSSAMSVAIQIDQRRLSDGLTSELKKEVETAKVAAMKEITEAARMVDEKADRLDRMMMDFETRMAQAYTTTQVADVGRQSPNVTDHVTPSTWSTHRGIREIRYDLPRSDKSAKHSDSHASATASSAQTPSAPKTSPGFSAARKIISYLPGSLSHSKASTGSTPGTSEMGAANRWPSEWPMYWEGGDPTGLGRERKDDGEAGDTGVAEWELQAELSEFIGSLDDYLLPLRPKPKPSSH</sequence>
<reference evidence="3 4" key="1">
    <citation type="submission" date="2018-11" db="EMBL/GenBank/DDBJ databases">
        <title>Genome sequence of Saitozyma podzolica DSM 27192.</title>
        <authorList>
            <person name="Aliyu H."/>
            <person name="Gorte O."/>
            <person name="Ochsenreither K."/>
        </authorList>
    </citation>
    <scope>NUCLEOTIDE SEQUENCE [LARGE SCALE GENOMIC DNA]</scope>
    <source>
        <strain evidence="3 4">DSM 27192</strain>
    </source>
</reference>
<feature type="compositionally biased region" description="Polar residues" evidence="2">
    <location>
        <begin position="584"/>
        <end position="597"/>
    </location>
</feature>
<keyword evidence="1" id="KW-0175">Coiled coil</keyword>
<feature type="compositionally biased region" description="Basic and acidic residues" evidence="2">
    <location>
        <begin position="226"/>
        <end position="236"/>
    </location>
</feature>
<feature type="compositionally biased region" description="Basic and acidic residues" evidence="2">
    <location>
        <begin position="539"/>
        <end position="549"/>
    </location>
</feature>
<evidence type="ECO:0000256" key="1">
    <source>
        <dbReference type="SAM" id="Coils"/>
    </source>
</evidence>
<feature type="compositionally biased region" description="Basic and acidic residues" evidence="2">
    <location>
        <begin position="278"/>
        <end position="288"/>
    </location>
</feature>
<evidence type="ECO:0000256" key="2">
    <source>
        <dbReference type="SAM" id="MobiDB-lite"/>
    </source>
</evidence>
<evidence type="ECO:0000313" key="3">
    <source>
        <dbReference type="EMBL" id="RSH95271.1"/>
    </source>
</evidence>
<dbReference type="Proteomes" id="UP000279259">
    <property type="component" value="Unassembled WGS sequence"/>
</dbReference>